<comment type="caution">
    <text evidence="1">The sequence shown here is derived from an EMBL/GenBank/DDBJ whole genome shotgun (WGS) entry which is preliminary data.</text>
</comment>
<keyword evidence="2" id="KW-1185">Reference proteome</keyword>
<accession>A0A8T0CN72</accession>
<dbReference type="EMBL" id="MU090213">
    <property type="protein sequence ID" value="KAF7848242.1"/>
    <property type="molecule type" value="Genomic_DNA"/>
</dbReference>
<name>A0A8T0CN72_CORYI</name>
<proteinExistence type="predicted"/>
<gene>
    <name evidence="1" type="ORF">BT93_L2170</name>
</gene>
<reference evidence="1" key="1">
    <citation type="submission" date="2020-05" db="EMBL/GenBank/DDBJ databases">
        <title>WGS assembly of Corymbia citriodora subspecies variegata.</title>
        <authorList>
            <person name="Barry K."/>
            <person name="Hundley H."/>
            <person name="Shu S."/>
            <person name="Jenkins J."/>
            <person name="Grimwood J."/>
            <person name="Baten A."/>
        </authorList>
    </citation>
    <scope>NUCLEOTIDE SEQUENCE</scope>
    <source>
        <strain evidence="1">CV2-018</strain>
    </source>
</reference>
<dbReference type="Gramene" id="rna-gnl|WGS:JABURB|Cocit.L2170.1">
    <property type="protein sequence ID" value="cds-KAF7848242.1"/>
    <property type="gene ID" value="gene-BT93_L2170"/>
</dbReference>
<dbReference type="AlphaFoldDB" id="A0A8T0CN72"/>
<sequence>MIWLVCHGTWTKDSSLFAVHRHHWRPEANGLSDFMIWEELELHHLLQ</sequence>
<protein>
    <submittedName>
        <fullName evidence="1">Uncharacterized protein</fullName>
    </submittedName>
</protein>
<evidence type="ECO:0000313" key="1">
    <source>
        <dbReference type="EMBL" id="KAF7848242.1"/>
    </source>
</evidence>
<organism evidence="1 2">
    <name type="scientific">Corymbia citriodora subsp. variegata</name>
    <dbReference type="NCBI Taxonomy" id="360336"/>
    <lineage>
        <taxon>Eukaryota</taxon>
        <taxon>Viridiplantae</taxon>
        <taxon>Streptophyta</taxon>
        <taxon>Embryophyta</taxon>
        <taxon>Tracheophyta</taxon>
        <taxon>Spermatophyta</taxon>
        <taxon>Magnoliopsida</taxon>
        <taxon>eudicotyledons</taxon>
        <taxon>Gunneridae</taxon>
        <taxon>Pentapetalae</taxon>
        <taxon>rosids</taxon>
        <taxon>malvids</taxon>
        <taxon>Myrtales</taxon>
        <taxon>Myrtaceae</taxon>
        <taxon>Myrtoideae</taxon>
        <taxon>Eucalypteae</taxon>
        <taxon>Corymbia</taxon>
    </lineage>
</organism>
<dbReference type="Proteomes" id="UP000806378">
    <property type="component" value="Unassembled WGS sequence"/>
</dbReference>
<evidence type="ECO:0000313" key="2">
    <source>
        <dbReference type="Proteomes" id="UP000806378"/>
    </source>
</evidence>